<dbReference type="EMBL" id="FNEE01000001">
    <property type="protein sequence ID" value="SDI14967.1"/>
    <property type="molecule type" value="Genomic_DNA"/>
</dbReference>
<dbReference type="Gene3D" id="1.10.287.1700">
    <property type="match status" value="1"/>
</dbReference>
<dbReference type="RefSeq" id="WP_091590162.1">
    <property type="nucleotide sequence ID" value="NZ_FNEE01000001.1"/>
</dbReference>
<dbReference type="AlphaFoldDB" id="A0A1G8I801"/>
<reference evidence="3" key="1">
    <citation type="submission" date="2016-10" db="EMBL/GenBank/DDBJ databases">
        <authorList>
            <person name="Varghese N."/>
            <person name="Submissions S."/>
        </authorList>
    </citation>
    <scope>NUCLEOTIDE SEQUENCE [LARGE SCALE GENOMIC DNA]</scope>
    <source>
        <strain evidence="3">CGMCC 1.11022</strain>
    </source>
</reference>
<gene>
    <name evidence="2" type="ORF">SAMN05428953_101287</name>
</gene>
<evidence type="ECO:0000313" key="3">
    <source>
        <dbReference type="Proteomes" id="UP000198894"/>
    </source>
</evidence>
<feature type="region of interest" description="Disordered" evidence="1">
    <location>
        <begin position="143"/>
        <end position="162"/>
    </location>
</feature>
<dbReference type="InterPro" id="IPR053716">
    <property type="entry name" value="Flag_assembly_chemotaxis_eff"/>
</dbReference>
<feature type="compositionally biased region" description="Basic and acidic residues" evidence="1">
    <location>
        <begin position="153"/>
        <end position="162"/>
    </location>
</feature>
<accession>A0A1G8I801</accession>
<dbReference type="Proteomes" id="UP000198894">
    <property type="component" value="Unassembled WGS sequence"/>
</dbReference>
<organism evidence="2 3">
    <name type="scientific">Mesorhizobium muleiense</name>
    <dbReference type="NCBI Taxonomy" id="1004279"/>
    <lineage>
        <taxon>Bacteria</taxon>
        <taxon>Pseudomonadati</taxon>
        <taxon>Pseudomonadota</taxon>
        <taxon>Alphaproteobacteria</taxon>
        <taxon>Hyphomicrobiales</taxon>
        <taxon>Phyllobacteriaceae</taxon>
        <taxon>Mesorhizobium</taxon>
    </lineage>
</organism>
<name>A0A1G8I801_9HYPH</name>
<keyword evidence="3" id="KW-1185">Reference proteome</keyword>
<feature type="region of interest" description="Disordered" evidence="1">
    <location>
        <begin position="87"/>
        <end position="116"/>
    </location>
</feature>
<evidence type="ECO:0000256" key="1">
    <source>
        <dbReference type="SAM" id="MobiDB-lite"/>
    </source>
</evidence>
<evidence type="ECO:0000313" key="2">
    <source>
        <dbReference type="EMBL" id="SDI14967.1"/>
    </source>
</evidence>
<sequence length="162" mass="18144">MKDRDTIARLRDLRRHGEQRANELVIRRYAAAQRAAGAVREAAAAVSEHLQHTAEAEDAAFASLVGQPVKAASLYRLQGQFENAARQTEKLRENEKMAGVTEQRRKTELSAARNDHRASMKAVTKLDGLLQHLTKRTARRSLALAELSEEDERGPLRLPAER</sequence>
<proteinExistence type="predicted"/>
<protein>
    <submittedName>
        <fullName evidence="2">Uncharacterized protein</fullName>
    </submittedName>
</protein>